<accession>A0ABR9QFF7</accession>
<evidence type="ECO:0000313" key="2">
    <source>
        <dbReference type="EMBL" id="MBE4907220.1"/>
    </source>
</evidence>
<dbReference type="Proteomes" id="UP001516662">
    <property type="component" value="Unassembled WGS sequence"/>
</dbReference>
<comment type="caution">
    <text evidence="2">The sequence shown here is derived from an EMBL/GenBank/DDBJ whole genome shotgun (WGS) entry which is preliminary data.</text>
</comment>
<gene>
    <name evidence="2" type="ORF">IMZ08_03995</name>
</gene>
<protein>
    <submittedName>
        <fullName evidence="2">GNAT family N-acetyltransferase</fullName>
    </submittedName>
</protein>
<dbReference type="Gene3D" id="3.40.630.30">
    <property type="match status" value="1"/>
</dbReference>
<dbReference type="SUPFAM" id="SSF55729">
    <property type="entry name" value="Acyl-CoA N-acyltransferases (Nat)"/>
    <property type="match status" value="1"/>
</dbReference>
<reference evidence="2 3" key="1">
    <citation type="submission" date="2020-10" db="EMBL/GenBank/DDBJ databases">
        <title>Bacillus sp. HD4P25, an endophyte from a halophyte.</title>
        <authorList>
            <person name="Sun J.-Q."/>
        </authorList>
    </citation>
    <scope>NUCLEOTIDE SEQUENCE [LARGE SCALE GENOMIC DNA]</scope>
    <source>
        <strain evidence="2 3">YIM 93174</strain>
    </source>
</reference>
<name>A0ABR9QFF7_9BACI</name>
<dbReference type="InterPro" id="IPR016181">
    <property type="entry name" value="Acyl_CoA_acyltransferase"/>
</dbReference>
<organism evidence="2 3">
    <name type="scientific">Litchfieldia luteola</name>
    <dbReference type="NCBI Taxonomy" id="682179"/>
    <lineage>
        <taxon>Bacteria</taxon>
        <taxon>Bacillati</taxon>
        <taxon>Bacillota</taxon>
        <taxon>Bacilli</taxon>
        <taxon>Bacillales</taxon>
        <taxon>Bacillaceae</taxon>
        <taxon>Litchfieldia</taxon>
    </lineage>
</organism>
<dbReference type="EMBL" id="JADCLJ010000007">
    <property type="protein sequence ID" value="MBE4907220.1"/>
    <property type="molecule type" value="Genomic_DNA"/>
</dbReference>
<dbReference type="InterPro" id="IPR038740">
    <property type="entry name" value="BioF2-like_GNAT_dom"/>
</dbReference>
<proteinExistence type="predicted"/>
<dbReference type="RefSeq" id="WP_193534693.1">
    <property type="nucleotide sequence ID" value="NZ_JADCLJ010000007.1"/>
</dbReference>
<keyword evidence="3" id="KW-1185">Reference proteome</keyword>
<evidence type="ECO:0000259" key="1">
    <source>
        <dbReference type="Pfam" id="PF13480"/>
    </source>
</evidence>
<evidence type="ECO:0000313" key="3">
    <source>
        <dbReference type="Proteomes" id="UP001516662"/>
    </source>
</evidence>
<sequence length="379" mass="45170">MEVLIHKEIDTLELIIPVWKTLREEFHEITVFQDINWIKSWWVYKSSQSNIIPYIIEIKDKNHTVGIIPLYCSTIRFVLMDFRVLKPIGSEISDYLIPILSKNYSHEVLLKLALDKLYEDKNSWDYIEWVDVPGDSLFAKFLNGQPPISKYVSSYRTVVCPFLRLSENIEEVKNQFNKNFLKGILYNIRRISRNGILQYSKVKTEEEIEPMLNTFFVLHCKRWENTSTPSRFRNKEDREQIIQAAKTLFYSNLLYLAYLSYNDEIIVVHFGMTDGQKNYLYLHAINNIYRHFSPGNIFVYNLILDACKDGYEIVDFLRGDEDYKQKWGTINRYNFTYIITNQSIKSFLFRKGYQLIHLESNWSNNLKHLIKRLNLRSVQ</sequence>
<feature type="domain" description="BioF2-like acetyltransferase" evidence="1">
    <location>
        <begin position="179"/>
        <end position="325"/>
    </location>
</feature>
<dbReference type="Pfam" id="PF13480">
    <property type="entry name" value="Acetyltransf_6"/>
    <property type="match status" value="1"/>
</dbReference>